<evidence type="ECO:0000313" key="12">
    <source>
        <dbReference type="EMBL" id="TFL06873.1"/>
    </source>
</evidence>
<feature type="domain" description="DNA polymerase alpha/delta/epsilon subunit B" evidence="10">
    <location>
        <begin position="204"/>
        <end position="437"/>
    </location>
</feature>
<evidence type="ECO:0000313" key="13">
    <source>
        <dbReference type="Proteomes" id="UP000305067"/>
    </source>
</evidence>
<proteinExistence type="inferred from homology"/>
<keyword evidence="6" id="KW-0235">DNA replication</keyword>
<dbReference type="InterPro" id="IPR024826">
    <property type="entry name" value="DNA_pol_delta/II_ssu"/>
</dbReference>
<dbReference type="GO" id="GO:0043625">
    <property type="term" value="C:delta DNA polymerase complex"/>
    <property type="evidence" value="ECO:0007669"/>
    <property type="project" value="TreeGrafter"/>
</dbReference>
<dbReference type="Pfam" id="PF18018">
    <property type="entry name" value="DNA_pol_D_N"/>
    <property type="match status" value="1"/>
</dbReference>
<dbReference type="Gene3D" id="3.60.21.50">
    <property type="match status" value="1"/>
</dbReference>
<dbReference type="STRING" id="1884261.A0A5C3QXX8"/>
<sequence length="502" mass="55149">MSRVTTHVLPPISNNASSFLIEAATRSYKHQYANIYYLRLQHLKDIVERRASNKWKKAAGNAVFVPRVLEVVKAQLSYIVGTVYMEMPLKPNVLRDLARDRSLPNPAPPPKMCSSEDSIMLEDESGRIVLVGDVIKSAQLVTGVILAALGMETPSGEFEVVDICFAGLAPQTRNQPLTQPTQSDAMEVDSEQTLDRRDDDPWLAFVSGLDVGAEGGQDAPIELLTGYLTGEMDASHAPVPPSQISRLIIVGNSLAPYEAAVQPKEVTPTELRKKKFGNEASTFSNVPGITLANHLLDIGQTLPIHLLPGPNDPAGSIMPQQPFPRAMFGKVASYATFSCETNPTFLHLSNAESRTSDDGSISCNLLINSGQPLNDMFTYLPSPPVTRLSTLESTLRWRHQAPTAPDTLWCHPYFTSDPFVIKETPNLYVVGGQPRFATKVVRESMEETEDGSERSCRIVMVPTFSRTQELVLVNMRTMETRTMRFNVEGVGNGVHSVQEAAL</sequence>
<comment type="catalytic activity">
    <reaction evidence="9">
        <text>DNA(n) + a 2'-deoxyribonucleoside 5'-triphosphate = DNA(n+1) + diphosphate</text>
        <dbReference type="Rhea" id="RHEA:22508"/>
        <dbReference type="Rhea" id="RHEA-COMP:17339"/>
        <dbReference type="Rhea" id="RHEA-COMP:17340"/>
        <dbReference type="ChEBI" id="CHEBI:33019"/>
        <dbReference type="ChEBI" id="CHEBI:61560"/>
        <dbReference type="ChEBI" id="CHEBI:173112"/>
        <dbReference type="EC" id="2.7.7.7"/>
    </reaction>
</comment>
<accession>A0A5C3QXX8</accession>
<dbReference type="GO" id="GO:0003677">
    <property type="term" value="F:DNA binding"/>
    <property type="evidence" value="ECO:0007669"/>
    <property type="project" value="InterPro"/>
</dbReference>
<reference evidence="12 13" key="1">
    <citation type="journal article" date="2019" name="Nat. Ecol. Evol.">
        <title>Megaphylogeny resolves global patterns of mushroom evolution.</title>
        <authorList>
            <person name="Varga T."/>
            <person name="Krizsan K."/>
            <person name="Foldi C."/>
            <person name="Dima B."/>
            <person name="Sanchez-Garcia M."/>
            <person name="Sanchez-Ramirez S."/>
            <person name="Szollosi G.J."/>
            <person name="Szarkandi J.G."/>
            <person name="Papp V."/>
            <person name="Albert L."/>
            <person name="Andreopoulos W."/>
            <person name="Angelini C."/>
            <person name="Antonin V."/>
            <person name="Barry K.W."/>
            <person name="Bougher N.L."/>
            <person name="Buchanan P."/>
            <person name="Buyck B."/>
            <person name="Bense V."/>
            <person name="Catcheside P."/>
            <person name="Chovatia M."/>
            <person name="Cooper J."/>
            <person name="Damon W."/>
            <person name="Desjardin D."/>
            <person name="Finy P."/>
            <person name="Geml J."/>
            <person name="Haridas S."/>
            <person name="Hughes K."/>
            <person name="Justo A."/>
            <person name="Karasinski D."/>
            <person name="Kautmanova I."/>
            <person name="Kiss B."/>
            <person name="Kocsube S."/>
            <person name="Kotiranta H."/>
            <person name="LaButti K.M."/>
            <person name="Lechner B.E."/>
            <person name="Liimatainen K."/>
            <person name="Lipzen A."/>
            <person name="Lukacs Z."/>
            <person name="Mihaltcheva S."/>
            <person name="Morgado L.N."/>
            <person name="Niskanen T."/>
            <person name="Noordeloos M.E."/>
            <person name="Ohm R.A."/>
            <person name="Ortiz-Santana B."/>
            <person name="Ovrebo C."/>
            <person name="Racz N."/>
            <person name="Riley R."/>
            <person name="Savchenko A."/>
            <person name="Shiryaev A."/>
            <person name="Soop K."/>
            <person name="Spirin V."/>
            <person name="Szebenyi C."/>
            <person name="Tomsovsky M."/>
            <person name="Tulloss R.E."/>
            <person name="Uehling J."/>
            <person name="Grigoriev I.V."/>
            <person name="Vagvolgyi C."/>
            <person name="Papp T."/>
            <person name="Martin F.M."/>
            <person name="Miettinen O."/>
            <person name="Hibbett D.S."/>
            <person name="Nagy L.G."/>
        </authorList>
    </citation>
    <scope>NUCLEOTIDE SEQUENCE [LARGE SCALE GENOMIC DNA]</scope>
    <source>
        <strain evidence="12 13">CBS 309.79</strain>
    </source>
</reference>
<dbReference type="GO" id="GO:0003887">
    <property type="term" value="F:DNA-directed DNA polymerase activity"/>
    <property type="evidence" value="ECO:0007669"/>
    <property type="project" value="UniProtKB-KW"/>
</dbReference>
<evidence type="ECO:0000256" key="5">
    <source>
        <dbReference type="ARBA" id="ARBA00022695"/>
    </source>
</evidence>
<comment type="similarity">
    <text evidence="2">Belongs to the DNA polymerase delta/II small subunit family.</text>
</comment>
<dbReference type="OrthoDB" id="3763at2759"/>
<name>A0A5C3QXX8_9AGAR</name>
<evidence type="ECO:0000256" key="2">
    <source>
        <dbReference type="ARBA" id="ARBA00006035"/>
    </source>
</evidence>
<dbReference type="Proteomes" id="UP000305067">
    <property type="component" value="Unassembled WGS sequence"/>
</dbReference>
<organism evidence="12 13">
    <name type="scientific">Pterulicium gracile</name>
    <dbReference type="NCBI Taxonomy" id="1884261"/>
    <lineage>
        <taxon>Eukaryota</taxon>
        <taxon>Fungi</taxon>
        <taxon>Dikarya</taxon>
        <taxon>Basidiomycota</taxon>
        <taxon>Agaricomycotina</taxon>
        <taxon>Agaricomycetes</taxon>
        <taxon>Agaricomycetidae</taxon>
        <taxon>Agaricales</taxon>
        <taxon>Pleurotineae</taxon>
        <taxon>Pterulaceae</taxon>
        <taxon>Pterulicium</taxon>
    </lineage>
</organism>
<evidence type="ECO:0000256" key="7">
    <source>
        <dbReference type="ARBA" id="ARBA00022932"/>
    </source>
</evidence>
<dbReference type="FunFam" id="2.40.50.430:FF:000002">
    <property type="entry name" value="DNA polymerase delta subunit"/>
    <property type="match status" value="1"/>
</dbReference>
<dbReference type="InterPro" id="IPR040663">
    <property type="entry name" value="DNA_pol_D_N"/>
</dbReference>
<gene>
    <name evidence="12" type="ORF">BDV98DRAFT_2001</name>
</gene>
<dbReference type="EC" id="2.7.7.7" evidence="3"/>
<dbReference type="Pfam" id="PF04042">
    <property type="entry name" value="DNA_pol_E_B"/>
    <property type="match status" value="1"/>
</dbReference>
<evidence type="ECO:0000256" key="8">
    <source>
        <dbReference type="ARBA" id="ARBA00023242"/>
    </source>
</evidence>
<dbReference type="EMBL" id="ML178814">
    <property type="protein sequence ID" value="TFL06873.1"/>
    <property type="molecule type" value="Genomic_DNA"/>
</dbReference>
<keyword evidence="7" id="KW-0239">DNA-directed DNA polymerase</keyword>
<keyword evidence="13" id="KW-1185">Reference proteome</keyword>
<comment type="subcellular location">
    <subcellularLocation>
        <location evidence="1">Nucleus</location>
    </subcellularLocation>
</comment>
<keyword evidence="4" id="KW-0808">Transferase</keyword>
<evidence type="ECO:0000259" key="11">
    <source>
        <dbReference type="Pfam" id="PF18018"/>
    </source>
</evidence>
<dbReference type="AlphaFoldDB" id="A0A5C3QXX8"/>
<evidence type="ECO:0000256" key="9">
    <source>
        <dbReference type="ARBA" id="ARBA00049244"/>
    </source>
</evidence>
<evidence type="ECO:0000259" key="10">
    <source>
        <dbReference type="Pfam" id="PF04042"/>
    </source>
</evidence>
<evidence type="ECO:0000256" key="6">
    <source>
        <dbReference type="ARBA" id="ARBA00022705"/>
    </source>
</evidence>
<evidence type="ECO:0000256" key="3">
    <source>
        <dbReference type="ARBA" id="ARBA00012417"/>
    </source>
</evidence>
<dbReference type="Gene3D" id="2.40.50.430">
    <property type="match status" value="1"/>
</dbReference>
<evidence type="ECO:0000256" key="1">
    <source>
        <dbReference type="ARBA" id="ARBA00004123"/>
    </source>
</evidence>
<dbReference type="InterPro" id="IPR007185">
    <property type="entry name" value="DNA_pol_a/d/e_bsu"/>
</dbReference>
<keyword evidence="5" id="KW-0548">Nucleotidyltransferase</keyword>
<dbReference type="PANTHER" id="PTHR10416">
    <property type="entry name" value="DNA POLYMERASE DELTA SUBUNIT 2"/>
    <property type="match status" value="1"/>
</dbReference>
<protein>
    <recommendedName>
        <fullName evidence="3">DNA-directed DNA polymerase</fullName>
        <ecNumber evidence="3">2.7.7.7</ecNumber>
    </recommendedName>
</protein>
<dbReference type="GO" id="GO:0006273">
    <property type="term" value="P:lagging strand elongation"/>
    <property type="evidence" value="ECO:0007669"/>
    <property type="project" value="UniProtKB-ARBA"/>
</dbReference>
<keyword evidence="8" id="KW-0539">Nucleus</keyword>
<evidence type="ECO:0000256" key="4">
    <source>
        <dbReference type="ARBA" id="ARBA00022679"/>
    </source>
</evidence>
<dbReference type="GO" id="GO:0006281">
    <property type="term" value="P:DNA repair"/>
    <property type="evidence" value="ECO:0007669"/>
    <property type="project" value="UniProtKB-ARBA"/>
</dbReference>
<feature type="domain" description="DNA polymerase delta subunit OB-fold" evidence="11">
    <location>
        <begin position="31"/>
        <end position="163"/>
    </location>
</feature>
<dbReference type="PANTHER" id="PTHR10416:SF0">
    <property type="entry name" value="DNA POLYMERASE DELTA SUBUNIT 2"/>
    <property type="match status" value="1"/>
</dbReference>